<feature type="region of interest" description="Disordered" evidence="1">
    <location>
        <begin position="335"/>
        <end position="357"/>
    </location>
</feature>
<organism evidence="2 3">
    <name type="scientific">Prorocentrum cordatum</name>
    <dbReference type="NCBI Taxonomy" id="2364126"/>
    <lineage>
        <taxon>Eukaryota</taxon>
        <taxon>Sar</taxon>
        <taxon>Alveolata</taxon>
        <taxon>Dinophyceae</taxon>
        <taxon>Prorocentrales</taxon>
        <taxon>Prorocentraceae</taxon>
        <taxon>Prorocentrum</taxon>
    </lineage>
</organism>
<feature type="region of interest" description="Disordered" evidence="1">
    <location>
        <begin position="427"/>
        <end position="478"/>
    </location>
</feature>
<keyword evidence="3" id="KW-1185">Reference proteome</keyword>
<evidence type="ECO:0000313" key="3">
    <source>
        <dbReference type="Proteomes" id="UP001189429"/>
    </source>
</evidence>
<evidence type="ECO:0008006" key="4">
    <source>
        <dbReference type="Google" id="ProtNLM"/>
    </source>
</evidence>
<evidence type="ECO:0000256" key="1">
    <source>
        <dbReference type="SAM" id="MobiDB-lite"/>
    </source>
</evidence>
<proteinExistence type="predicted"/>
<evidence type="ECO:0000313" key="2">
    <source>
        <dbReference type="EMBL" id="CAK0808806.1"/>
    </source>
</evidence>
<dbReference type="InterPro" id="IPR011050">
    <property type="entry name" value="Pectin_lyase_fold/virulence"/>
</dbReference>
<feature type="compositionally biased region" description="Low complexity" evidence="1">
    <location>
        <begin position="427"/>
        <end position="450"/>
    </location>
</feature>
<reference evidence="2" key="1">
    <citation type="submission" date="2023-10" db="EMBL/GenBank/DDBJ databases">
        <authorList>
            <person name="Chen Y."/>
            <person name="Shah S."/>
            <person name="Dougan E. K."/>
            <person name="Thang M."/>
            <person name="Chan C."/>
        </authorList>
    </citation>
    <scope>NUCLEOTIDE SEQUENCE [LARGE SCALE GENOMIC DNA]</scope>
</reference>
<comment type="caution">
    <text evidence="2">The sequence shown here is derived from an EMBL/GenBank/DDBJ whole genome shotgun (WGS) entry which is preliminary data.</text>
</comment>
<dbReference type="SUPFAM" id="SSF51126">
    <property type="entry name" value="Pectin lyase-like"/>
    <property type="match status" value="1"/>
</dbReference>
<protein>
    <recommendedName>
        <fullName evidence="4">Right handed beta helix domain-containing protein</fullName>
    </recommendedName>
</protein>
<sequence>MAESPVPVENGDAVSEAGAGEAPLGTLTALIREAVQQRRRSLVLQEDVVSPDEVVVLPREFSIAGDPGRAAPVRLVCRCLRVAFPVERRCRSKGPGACAALRRVRLEGGGGGAPALRVERGGRALLEDCQVQSASVGVELLGPGSSALLLRTSVVAAEEGVLGRAGARVVLRQSRVTECGADGLSLEAPRGAWVLDSYLAGNVCNGVLLILGQGQAAGRGRPAPLVFCGNSLQQNSQYGVCLEQGGRQVRWCRNFSEGNGLGEKGGSGALDGFEEGRWLGPGDECLAWMEKRAAWVKAVACGEWGASVRVRVERPGKRRADGSQAHEEVDVPPQALRPPRYTEAHLPPAWSKRGPRRARSALEHFLEAQGLSKGDPEARARFEAAEEATREAAREAQRRDRARFDADASAISRARSREAALAKVRGGAAATQRVGPAGPAGQAEAAAAPPRRGPGGVVRRCGGARARRRRRARRFWPGRGGHFGGDQYAIRRAGRVCHRAWW</sequence>
<accession>A0ABN9QUB2</accession>
<name>A0ABN9QUB2_9DINO</name>
<dbReference type="Proteomes" id="UP001189429">
    <property type="component" value="Unassembled WGS sequence"/>
</dbReference>
<dbReference type="EMBL" id="CAUYUJ010004258">
    <property type="protein sequence ID" value="CAK0808806.1"/>
    <property type="molecule type" value="Genomic_DNA"/>
</dbReference>
<gene>
    <name evidence="2" type="ORF">PCOR1329_LOCUS14273</name>
</gene>
<feature type="compositionally biased region" description="Basic residues" evidence="1">
    <location>
        <begin position="465"/>
        <end position="476"/>
    </location>
</feature>